<name>A0A9Q0R4H4_9MAGN</name>
<organism evidence="2 3">
    <name type="scientific">Protea cynaroides</name>
    <dbReference type="NCBI Taxonomy" id="273540"/>
    <lineage>
        <taxon>Eukaryota</taxon>
        <taxon>Viridiplantae</taxon>
        <taxon>Streptophyta</taxon>
        <taxon>Embryophyta</taxon>
        <taxon>Tracheophyta</taxon>
        <taxon>Spermatophyta</taxon>
        <taxon>Magnoliopsida</taxon>
        <taxon>Proteales</taxon>
        <taxon>Proteaceae</taxon>
        <taxon>Protea</taxon>
    </lineage>
</organism>
<dbReference type="AlphaFoldDB" id="A0A9Q0R4H4"/>
<feature type="domain" description="AtTam37 zinc finger" evidence="1">
    <location>
        <begin position="89"/>
        <end position="198"/>
    </location>
</feature>
<dbReference type="PANTHER" id="PTHR36404:SF1">
    <property type="entry name" value="EMBRYO DEFECTIVE 2737"/>
    <property type="match status" value="1"/>
</dbReference>
<dbReference type="OrthoDB" id="1895848at2759"/>
<dbReference type="PANTHER" id="PTHR36404">
    <property type="entry name" value="EMBRYO DEFECTIVE 2737"/>
    <property type="match status" value="1"/>
</dbReference>
<evidence type="ECO:0000313" key="3">
    <source>
        <dbReference type="Proteomes" id="UP001141806"/>
    </source>
</evidence>
<proteinExistence type="predicted"/>
<dbReference type="EMBL" id="JAMYWD010000001">
    <property type="protein sequence ID" value="KAJ4982437.1"/>
    <property type="molecule type" value="Genomic_DNA"/>
</dbReference>
<comment type="caution">
    <text evidence="2">The sequence shown here is derived from an EMBL/GenBank/DDBJ whole genome shotgun (WGS) entry which is preliminary data.</text>
</comment>
<gene>
    <name evidence="2" type="ORF">NE237_033274</name>
</gene>
<dbReference type="Proteomes" id="UP001141806">
    <property type="component" value="Unassembled WGS sequence"/>
</dbReference>
<reference evidence="2" key="1">
    <citation type="journal article" date="2023" name="Plant J.">
        <title>The genome of the king protea, Protea cynaroides.</title>
        <authorList>
            <person name="Chang J."/>
            <person name="Duong T.A."/>
            <person name="Schoeman C."/>
            <person name="Ma X."/>
            <person name="Roodt D."/>
            <person name="Barker N."/>
            <person name="Li Z."/>
            <person name="Van de Peer Y."/>
            <person name="Mizrachi E."/>
        </authorList>
    </citation>
    <scope>NUCLEOTIDE SEQUENCE</scope>
    <source>
        <tissue evidence="2">Young leaves</tissue>
    </source>
</reference>
<protein>
    <recommendedName>
        <fullName evidence="1">AtTam37 zinc finger domain-containing protein</fullName>
    </recommendedName>
</protein>
<evidence type="ECO:0000259" key="1">
    <source>
        <dbReference type="Pfam" id="PF25112"/>
    </source>
</evidence>
<sequence>MSRGDRFKSLKQFVDVRFKIFTGRYGQQLIDIFELPIKLVLSPFTVAYDVAGSAPRGFGFPEFISNLSFSAIFAVATLGTYDIALELVRKVICQRNCRTCNGWQALRCTMCKGTGKVHYQVKNYTLKSGEKATAEHIADAIVDNRAELVHLPSAIDLQVPLPSKDCPTCTGSGVMSCPECKHKLQVTISADNIMEPPWKAYNVLSKMDYPYENISPSMRDPKIAAFWLITMPQILGGFNYDDDVKQKIWWQYKESMRYDQLRDVVAKRKPGWEHLQEALITIDPVRARDDSIIVKNIPYYKAKKALEAEVMKLDVPPRPQNWGELNLPLNASSWSEEDLKNPKKLYEMTVLLNAQSEMAENFLDRQWETKWRQDKLNELLEEKVQPYIHSIDTGVLPRPIVMQSQNQEQKKRRQRRWWLF</sequence>
<dbReference type="InterPro" id="IPR056892">
    <property type="entry name" value="Zf-AtTam37"/>
</dbReference>
<keyword evidence="3" id="KW-1185">Reference proteome</keyword>
<dbReference type="GO" id="GO:0009507">
    <property type="term" value="C:chloroplast"/>
    <property type="evidence" value="ECO:0007669"/>
    <property type="project" value="TreeGrafter"/>
</dbReference>
<accession>A0A9Q0R4H4</accession>
<dbReference type="Pfam" id="PF25112">
    <property type="entry name" value="zf-AtTam37"/>
    <property type="match status" value="1"/>
</dbReference>
<evidence type="ECO:0000313" key="2">
    <source>
        <dbReference type="EMBL" id="KAJ4982437.1"/>
    </source>
</evidence>